<gene>
    <name evidence="2" type="ORF">TAO_1235</name>
</gene>
<dbReference type="NCBIfam" id="TIGR02595">
    <property type="entry name" value="PEP_CTERM"/>
    <property type="match status" value="1"/>
</dbReference>
<evidence type="ECO:0000313" key="2">
    <source>
        <dbReference type="EMBL" id="BAW80605.1"/>
    </source>
</evidence>
<dbReference type="Pfam" id="PF07589">
    <property type="entry name" value="PEP-CTERM"/>
    <property type="match status" value="1"/>
</dbReference>
<evidence type="ECO:0000259" key="1">
    <source>
        <dbReference type="Pfam" id="PF07589"/>
    </source>
</evidence>
<reference evidence="2 3" key="1">
    <citation type="journal article" date="2017" name="ISME J.">
        <title>An acid-tolerant ammonia-oxidizing ?-proteobacterium from soil.</title>
        <authorList>
            <person name="Hayatsu M."/>
            <person name="Tago K."/>
            <person name="Uchiyama I."/>
            <person name="Toyoda A."/>
            <person name="Wang Y."/>
            <person name="Shimomura Y."/>
            <person name="Okubo T."/>
            <person name="Kurisu F."/>
            <person name="Hirono Y."/>
            <person name="Nonaka K."/>
            <person name="Akiyama H."/>
            <person name="Itoh T."/>
            <person name="Takami H."/>
        </authorList>
    </citation>
    <scope>NUCLEOTIDE SEQUENCE [LARGE SCALE GENOMIC DNA]</scope>
    <source>
        <strain evidence="2 3">TAO100</strain>
    </source>
</reference>
<feature type="domain" description="Ice-binding protein C-terminal" evidence="1">
    <location>
        <begin position="207"/>
        <end position="231"/>
    </location>
</feature>
<dbReference type="EMBL" id="AP014836">
    <property type="protein sequence ID" value="BAW80605.1"/>
    <property type="molecule type" value="Genomic_DNA"/>
</dbReference>
<dbReference type="AlphaFoldDB" id="A0A1Q2SN76"/>
<protein>
    <submittedName>
        <fullName evidence="2">Hypothetical conserved protein</fullName>
    </submittedName>
</protein>
<accession>A0A1Q2SN76</accession>
<proteinExistence type="predicted"/>
<dbReference type="Proteomes" id="UP000243679">
    <property type="component" value="Chromosome"/>
</dbReference>
<dbReference type="InterPro" id="IPR013424">
    <property type="entry name" value="Ice-binding_C"/>
</dbReference>
<organism evidence="2 3">
    <name type="scientific">Candidatus Nitrosoglobus terrae</name>
    <dbReference type="NCBI Taxonomy" id="1630141"/>
    <lineage>
        <taxon>Bacteria</taxon>
        <taxon>Pseudomonadati</taxon>
        <taxon>Pseudomonadota</taxon>
        <taxon>Gammaproteobacteria</taxon>
        <taxon>Chromatiales</taxon>
        <taxon>Chromatiaceae</taxon>
        <taxon>Candidatus Nitrosoglobus</taxon>
    </lineage>
</organism>
<evidence type="ECO:0000313" key="3">
    <source>
        <dbReference type="Proteomes" id="UP000243679"/>
    </source>
</evidence>
<sequence length="235" mass="23613">MSWAIPSIPKGGSFTVSTIYEGTAATDGKGPVTQMGDMLEGVGYVNAINDVNGNTVWQSGDGGEFLNITFDSFRTDTISGTTAPIEILFTGGALNIYTSNSRIKPTGSFSQDQSTITGTSTGLFLSAVGAPIGGLVGSNGTQDVVLQSFINSGSLQKITAGSGSGFLQATGGSQLGNVGNNPISLGSIFNSGATNGYAVSGSLTLKTVPEPSSLAVLGIGLLGLAASSSVRRKKA</sequence>
<keyword evidence="3" id="KW-1185">Reference proteome</keyword>
<name>A0A1Q2SN76_9GAMM</name>
<dbReference type="KEGG" id="ntt:TAO_1235"/>